<evidence type="ECO:0000313" key="8">
    <source>
        <dbReference type="EMBL" id="MTH36482.1"/>
    </source>
</evidence>
<comment type="caution">
    <text evidence="8">The sequence shown here is derived from an EMBL/GenBank/DDBJ whole genome shotgun (WGS) entry which is preliminary data.</text>
</comment>
<dbReference type="InterPro" id="IPR036188">
    <property type="entry name" value="FAD/NAD-bd_sf"/>
</dbReference>
<evidence type="ECO:0000256" key="6">
    <source>
        <dbReference type="ARBA" id="ARBA00034528"/>
    </source>
</evidence>
<dbReference type="PIRSF" id="PIRSF000332">
    <property type="entry name" value="FMO"/>
    <property type="match status" value="1"/>
</dbReference>
<organism evidence="8 9">
    <name type="scientific">Paracoccus limosus</name>
    <dbReference type="NCBI Taxonomy" id="913252"/>
    <lineage>
        <taxon>Bacteria</taxon>
        <taxon>Pseudomonadati</taxon>
        <taxon>Pseudomonadota</taxon>
        <taxon>Alphaproteobacteria</taxon>
        <taxon>Rhodobacterales</taxon>
        <taxon>Paracoccaceae</taxon>
        <taxon>Paracoccus</taxon>
    </lineage>
</organism>
<reference evidence="8 9" key="1">
    <citation type="submission" date="2019-11" db="EMBL/GenBank/DDBJ databases">
        <authorList>
            <person name="Dong K."/>
        </authorList>
    </citation>
    <scope>NUCLEOTIDE SEQUENCE [LARGE SCALE GENOMIC DNA]</scope>
    <source>
        <strain evidence="8 9">JCM 17370</strain>
    </source>
</reference>
<dbReference type="GO" id="GO:0050661">
    <property type="term" value="F:NADP binding"/>
    <property type="evidence" value="ECO:0007669"/>
    <property type="project" value="InterPro"/>
</dbReference>
<dbReference type="AlphaFoldDB" id="A0A844H6T3"/>
<dbReference type="SUPFAM" id="SSF51905">
    <property type="entry name" value="FAD/NAD(P)-binding domain"/>
    <property type="match status" value="2"/>
</dbReference>
<sequence>MTQTFDTPPRVAIVGAGPAGLVAARWLRAQGFEITLYDAAEDIGGQWNPAGVHSATWPGMVTNTSRVMTAFSDLDHRPGTATYVRREDMHAYLDRYCTRFQLRQHMRLGTRVEHLARADRGGWELSLRHDGQSRIEHHDRVVIASGRHQLGSIPRVAGLGTFAGKFGVAHTSQFSGAALYRDASVLIAGCSISALEIATLLAQTGVQVTICYRRQRYVLPKLIAGVPTEHALFTRAAALAAAKSPAAAASALRAQVIQAAGRPEQYGALPADPDIFAAGLTQCQGFLPAVAEGRIAVRPWIAQAQGRAVTFADGSTGEFDGILFGTGYELSLPWLAPEIAETVELTAQGMTLFADSFHPDLDGLAFLGLYDLVGPYLPVLELQARYIAGCWKHGGAQPTRAEMQAGIAAARRMSGPLTRPMHVMALEFARRAGVEPDPARHPDLAHALLSGPLSPASFRLEGPDSLPDARERVLAAASAFGAVCDPEAPA</sequence>
<evidence type="ECO:0000256" key="7">
    <source>
        <dbReference type="ARBA" id="ARBA00035159"/>
    </source>
</evidence>
<protein>
    <recommendedName>
        <fullName evidence="7">Trimethylamine monooxygenase</fullName>
        <ecNumber evidence="6">1.14.13.148</ecNumber>
    </recommendedName>
</protein>
<dbReference type="GO" id="GO:0034899">
    <property type="term" value="F:trimethylamine monooxygenase activity"/>
    <property type="evidence" value="ECO:0007669"/>
    <property type="project" value="UniProtKB-EC"/>
</dbReference>
<evidence type="ECO:0000256" key="2">
    <source>
        <dbReference type="ARBA" id="ARBA00022630"/>
    </source>
</evidence>
<evidence type="ECO:0000256" key="5">
    <source>
        <dbReference type="ARBA" id="ARBA00023002"/>
    </source>
</evidence>
<keyword evidence="3" id="KW-0274">FAD</keyword>
<dbReference type="PRINTS" id="PR00370">
    <property type="entry name" value="FMOXYGENASE"/>
</dbReference>
<keyword evidence="5" id="KW-0560">Oxidoreductase</keyword>
<keyword evidence="4" id="KW-0521">NADP</keyword>
<keyword evidence="2" id="KW-0285">Flavoprotein</keyword>
<dbReference type="RefSeq" id="WP_155065994.1">
    <property type="nucleotide sequence ID" value="NZ_WMIF01000041.1"/>
</dbReference>
<evidence type="ECO:0000256" key="3">
    <source>
        <dbReference type="ARBA" id="ARBA00022827"/>
    </source>
</evidence>
<dbReference type="InterPro" id="IPR000960">
    <property type="entry name" value="Flavin_mOase"/>
</dbReference>
<dbReference type="PANTHER" id="PTHR23023">
    <property type="entry name" value="DIMETHYLANILINE MONOOXYGENASE"/>
    <property type="match status" value="1"/>
</dbReference>
<dbReference type="EMBL" id="WMIF01000041">
    <property type="protein sequence ID" value="MTH36482.1"/>
    <property type="molecule type" value="Genomic_DNA"/>
</dbReference>
<dbReference type="Pfam" id="PF00743">
    <property type="entry name" value="FMO-like"/>
    <property type="match status" value="1"/>
</dbReference>
<dbReference type="InterPro" id="IPR020946">
    <property type="entry name" value="Flavin_mOase-like"/>
</dbReference>
<dbReference type="GO" id="GO:0050660">
    <property type="term" value="F:flavin adenine dinucleotide binding"/>
    <property type="evidence" value="ECO:0007669"/>
    <property type="project" value="InterPro"/>
</dbReference>
<dbReference type="GO" id="GO:0004499">
    <property type="term" value="F:N,N-dimethylaniline monooxygenase activity"/>
    <property type="evidence" value="ECO:0007669"/>
    <property type="project" value="InterPro"/>
</dbReference>
<accession>A0A844H6T3</accession>
<dbReference type="InterPro" id="IPR050346">
    <property type="entry name" value="FMO-like"/>
</dbReference>
<dbReference type="OrthoDB" id="9808049at2"/>
<evidence type="ECO:0000313" key="9">
    <source>
        <dbReference type="Proteomes" id="UP000442533"/>
    </source>
</evidence>
<dbReference type="Gene3D" id="3.50.50.60">
    <property type="entry name" value="FAD/NAD(P)-binding domain"/>
    <property type="match status" value="1"/>
</dbReference>
<dbReference type="Proteomes" id="UP000442533">
    <property type="component" value="Unassembled WGS sequence"/>
</dbReference>
<evidence type="ECO:0000256" key="4">
    <source>
        <dbReference type="ARBA" id="ARBA00022857"/>
    </source>
</evidence>
<proteinExistence type="inferred from homology"/>
<evidence type="ECO:0000256" key="1">
    <source>
        <dbReference type="ARBA" id="ARBA00009183"/>
    </source>
</evidence>
<keyword evidence="9" id="KW-1185">Reference proteome</keyword>
<name>A0A844H6T3_9RHOB</name>
<comment type="similarity">
    <text evidence="1">Belongs to the FMO family.</text>
</comment>
<dbReference type="EC" id="1.14.13.148" evidence="6"/>
<gene>
    <name evidence="8" type="ORF">GL279_17990</name>
</gene>